<keyword evidence="1" id="KW-0812">Transmembrane</keyword>
<evidence type="ECO:0000256" key="1">
    <source>
        <dbReference type="SAM" id="Phobius"/>
    </source>
</evidence>
<reference evidence="2" key="1">
    <citation type="journal article" date="2020" name="Nature">
        <title>Giant virus diversity and host interactions through global metagenomics.</title>
        <authorList>
            <person name="Schulz F."/>
            <person name="Roux S."/>
            <person name="Paez-Espino D."/>
            <person name="Jungbluth S."/>
            <person name="Walsh D.A."/>
            <person name="Denef V.J."/>
            <person name="McMahon K.D."/>
            <person name="Konstantinidis K.T."/>
            <person name="Eloe-Fadrosh E.A."/>
            <person name="Kyrpides N.C."/>
            <person name="Woyke T."/>
        </authorList>
    </citation>
    <scope>NUCLEOTIDE SEQUENCE</scope>
    <source>
        <strain evidence="2">GVMAG-M-3300025699-48</strain>
    </source>
</reference>
<sequence>MQNIKEKCIQFFYNEDTRKDITAILSPLANIIYNELYAYIWVICFYSIFLFVLILINLYLLLKILHFMKDMKIYVHSV</sequence>
<accession>A0A6C0J5L9</accession>
<evidence type="ECO:0000313" key="2">
    <source>
        <dbReference type="EMBL" id="QHT99247.1"/>
    </source>
</evidence>
<dbReference type="EMBL" id="MN740306">
    <property type="protein sequence ID" value="QHT99247.1"/>
    <property type="molecule type" value="Genomic_DNA"/>
</dbReference>
<organism evidence="2">
    <name type="scientific">viral metagenome</name>
    <dbReference type="NCBI Taxonomy" id="1070528"/>
    <lineage>
        <taxon>unclassified sequences</taxon>
        <taxon>metagenomes</taxon>
        <taxon>organismal metagenomes</taxon>
    </lineage>
</organism>
<protein>
    <submittedName>
        <fullName evidence="2">Uncharacterized protein</fullName>
    </submittedName>
</protein>
<proteinExistence type="predicted"/>
<feature type="transmembrane region" description="Helical" evidence="1">
    <location>
        <begin position="36"/>
        <end position="62"/>
    </location>
</feature>
<keyword evidence="1" id="KW-0472">Membrane</keyword>
<keyword evidence="1" id="KW-1133">Transmembrane helix</keyword>
<dbReference type="AlphaFoldDB" id="A0A6C0J5L9"/>
<name>A0A6C0J5L9_9ZZZZ</name>